<accession>A0ABQ7PX21</accession>
<keyword evidence="3" id="KW-1185">Reference proteome</keyword>
<proteinExistence type="predicted"/>
<dbReference type="Proteomes" id="UP000823941">
    <property type="component" value="Chromosome 26"/>
</dbReference>
<protein>
    <submittedName>
        <fullName evidence="2">Uncharacterized protein</fullName>
    </submittedName>
</protein>
<feature type="signal peptide" evidence="1">
    <location>
        <begin position="1"/>
        <end position="20"/>
    </location>
</feature>
<comment type="caution">
    <text evidence="2">The sequence shown here is derived from an EMBL/GenBank/DDBJ whole genome shotgun (WGS) entry which is preliminary data.</text>
</comment>
<gene>
    <name evidence="2" type="ORF">JYU34_019537</name>
</gene>
<dbReference type="EMBL" id="JAHIBW010000026">
    <property type="protein sequence ID" value="KAG7297524.1"/>
    <property type="molecule type" value="Genomic_DNA"/>
</dbReference>
<keyword evidence="1" id="KW-0732">Signal</keyword>
<evidence type="ECO:0000313" key="2">
    <source>
        <dbReference type="EMBL" id="KAG7297524.1"/>
    </source>
</evidence>
<name>A0ABQ7PX21_PLUXY</name>
<sequence length="57" mass="6314">MSSKVFLVFVLLALVFLTQSHVEACLGHGQECYLLKRGQCCPGKTCTWATFTKAMCL</sequence>
<reference evidence="2 3" key="1">
    <citation type="submission" date="2021-06" db="EMBL/GenBank/DDBJ databases">
        <title>A haploid diamondback moth (Plutella xylostella L.) genome assembly resolves 31 chromosomes and identifies a diamide resistance mutation.</title>
        <authorList>
            <person name="Ward C.M."/>
            <person name="Perry K.D."/>
            <person name="Baker G."/>
            <person name="Powis K."/>
            <person name="Heckel D.G."/>
            <person name="Baxter S.W."/>
        </authorList>
    </citation>
    <scope>NUCLEOTIDE SEQUENCE [LARGE SCALE GENOMIC DNA]</scope>
    <source>
        <strain evidence="2 3">LV</strain>
        <tissue evidence="2">Single pupa</tissue>
    </source>
</reference>
<feature type="chain" id="PRO_5046382994" evidence="1">
    <location>
        <begin position="21"/>
        <end position="57"/>
    </location>
</feature>
<evidence type="ECO:0000313" key="3">
    <source>
        <dbReference type="Proteomes" id="UP000823941"/>
    </source>
</evidence>
<evidence type="ECO:0000256" key="1">
    <source>
        <dbReference type="SAM" id="SignalP"/>
    </source>
</evidence>
<organism evidence="2 3">
    <name type="scientific">Plutella xylostella</name>
    <name type="common">Diamondback moth</name>
    <name type="synonym">Plutella maculipennis</name>
    <dbReference type="NCBI Taxonomy" id="51655"/>
    <lineage>
        <taxon>Eukaryota</taxon>
        <taxon>Metazoa</taxon>
        <taxon>Ecdysozoa</taxon>
        <taxon>Arthropoda</taxon>
        <taxon>Hexapoda</taxon>
        <taxon>Insecta</taxon>
        <taxon>Pterygota</taxon>
        <taxon>Neoptera</taxon>
        <taxon>Endopterygota</taxon>
        <taxon>Lepidoptera</taxon>
        <taxon>Glossata</taxon>
        <taxon>Ditrysia</taxon>
        <taxon>Yponomeutoidea</taxon>
        <taxon>Plutellidae</taxon>
        <taxon>Plutella</taxon>
    </lineage>
</organism>